<proteinExistence type="predicted"/>
<dbReference type="GO" id="GO:0005524">
    <property type="term" value="F:ATP binding"/>
    <property type="evidence" value="ECO:0007669"/>
    <property type="project" value="UniProtKB-KW"/>
</dbReference>
<name>A0AAQ3LG80_9BACT</name>
<dbReference type="RefSeq" id="WP_317835802.1">
    <property type="nucleotide sequence ID" value="NZ_CP136920.1"/>
</dbReference>
<keyword evidence="2" id="KW-0067">ATP-binding</keyword>
<dbReference type="Pfam" id="PF13581">
    <property type="entry name" value="HATPase_c_2"/>
    <property type="match status" value="1"/>
</dbReference>
<feature type="domain" description="Histidine kinase/HSP90-like ATPase" evidence="1">
    <location>
        <begin position="8"/>
        <end position="132"/>
    </location>
</feature>
<organism evidence="2 3">
    <name type="scientific">Rubellicoccus peritrichatus</name>
    <dbReference type="NCBI Taxonomy" id="3080537"/>
    <lineage>
        <taxon>Bacteria</taxon>
        <taxon>Pseudomonadati</taxon>
        <taxon>Verrucomicrobiota</taxon>
        <taxon>Opitutia</taxon>
        <taxon>Puniceicoccales</taxon>
        <taxon>Cerasicoccaceae</taxon>
        <taxon>Rubellicoccus</taxon>
    </lineage>
</organism>
<accession>A0AAQ3LG80</accession>
<dbReference type="Gene3D" id="3.30.565.10">
    <property type="entry name" value="Histidine kinase-like ATPase, C-terminal domain"/>
    <property type="match status" value="1"/>
</dbReference>
<reference evidence="2 3" key="1">
    <citation type="submission" date="2023-10" db="EMBL/GenBank/DDBJ databases">
        <title>Rubellicoccus peritrichatus gen. nov., sp. nov., isolated from an algae of coral reef tank.</title>
        <authorList>
            <person name="Luo J."/>
        </authorList>
    </citation>
    <scope>NUCLEOTIDE SEQUENCE [LARGE SCALE GENOMIC DNA]</scope>
    <source>
        <strain evidence="2 3">CR14</strain>
    </source>
</reference>
<evidence type="ECO:0000259" key="1">
    <source>
        <dbReference type="Pfam" id="PF13581"/>
    </source>
</evidence>
<evidence type="ECO:0000313" key="3">
    <source>
        <dbReference type="Proteomes" id="UP001304300"/>
    </source>
</evidence>
<dbReference type="GO" id="GO:0004673">
    <property type="term" value="F:protein histidine kinase activity"/>
    <property type="evidence" value="ECO:0007669"/>
    <property type="project" value="UniProtKB-EC"/>
</dbReference>
<evidence type="ECO:0000313" key="2">
    <source>
        <dbReference type="EMBL" id="WOO43258.1"/>
    </source>
</evidence>
<dbReference type="EC" id="2.7.13.3" evidence="2"/>
<dbReference type="CDD" id="cd16936">
    <property type="entry name" value="HATPase_RsbW-like"/>
    <property type="match status" value="1"/>
</dbReference>
<keyword evidence="3" id="KW-1185">Reference proteome</keyword>
<dbReference type="InterPro" id="IPR036890">
    <property type="entry name" value="HATPase_C_sf"/>
</dbReference>
<dbReference type="InterPro" id="IPR003594">
    <property type="entry name" value="HATPase_dom"/>
</dbReference>
<keyword evidence="2" id="KW-0547">Nucleotide-binding</keyword>
<sequence>MHFKYSHDLKELSQLAVDLEAFGEENAINPAIIPCFNLCLDEVLTNIISYGYDDGPEHAAHLTLSLADEIMTAEIRDEGRAFNPLEDAPEPDLESEIEDRDIGGLGIHFCKEMMDKLEYRREGDWNILTMSKSVALPALDD</sequence>
<dbReference type="Proteomes" id="UP001304300">
    <property type="component" value="Chromosome"/>
</dbReference>
<gene>
    <name evidence="2" type="ORF">RZN69_09165</name>
</gene>
<dbReference type="KEGG" id="puo:RZN69_09165"/>
<protein>
    <submittedName>
        <fullName evidence="2">ATP-binding protein</fullName>
        <ecNumber evidence="2">2.7.13.3</ecNumber>
    </submittedName>
</protein>
<dbReference type="SUPFAM" id="SSF55874">
    <property type="entry name" value="ATPase domain of HSP90 chaperone/DNA topoisomerase II/histidine kinase"/>
    <property type="match status" value="1"/>
</dbReference>
<dbReference type="EMBL" id="CP136920">
    <property type="protein sequence ID" value="WOO43258.1"/>
    <property type="molecule type" value="Genomic_DNA"/>
</dbReference>
<keyword evidence="2" id="KW-0808">Transferase</keyword>
<dbReference type="AlphaFoldDB" id="A0AAQ3LG80"/>